<dbReference type="Pfam" id="PF08240">
    <property type="entry name" value="ADH_N"/>
    <property type="match status" value="1"/>
</dbReference>
<gene>
    <name evidence="8" type="ORF">SAMN05443668_10426</name>
</gene>
<dbReference type="InterPro" id="IPR050129">
    <property type="entry name" value="Zn_alcohol_dh"/>
</dbReference>
<evidence type="ECO:0000256" key="5">
    <source>
        <dbReference type="RuleBase" id="RU361277"/>
    </source>
</evidence>
<dbReference type="InterPro" id="IPR002328">
    <property type="entry name" value="ADH_Zn_CS"/>
</dbReference>
<dbReference type="Proteomes" id="UP000184440">
    <property type="component" value="Unassembled WGS sequence"/>
</dbReference>
<dbReference type="PANTHER" id="PTHR43401">
    <property type="entry name" value="L-THREONINE 3-DEHYDROGENASE"/>
    <property type="match status" value="1"/>
</dbReference>
<dbReference type="InterPro" id="IPR013154">
    <property type="entry name" value="ADH-like_N"/>
</dbReference>
<keyword evidence="4" id="KW-0560">Oxidoreductase</keyword>
<feature type="domain" description="Alcohol dehydrogenase-like N-terminal" evidence="7">
    <location>
        <begin position="24"/>
        <end position="132"/>
    </location>
</feature>
<proteinExistence type="inferred from homology"/>
<evidence type="ECO:0000259" key="7">
    <source>
        <dbReference type="Pfam" id="PF08240"/>
    </source>
</evidence>
<evidence type="ECO:0000256" key="2">
    <source>
        <dbReference type="ARBA" id="ARBA00022723"/>
    </source>
</evidence>
<dbReference type="EMBL" id="FRCS01000004">
    <property type="protein sequence ID" value="SHN23957.1"/>
    <property type="molecule type" value="Genomic_DNA"/>
</dbReference>
<evidence type="ECO:0000256" key="1">
    <source>
        <dbReference type="ARBA" id="ARBA00001947"/>
    </source>
</evidence>
<dbReference type="SUPFAM" id="SSF50129">
    <property type="entry name" value="GroES-like"/>
    <property type="match status" value="1"/>
</dbReference>
<feature type="domain" description="Alcohol dehydrogenase-like C-terminal" evidence="6">
    <location>
        <begin position="174"/>
        <end position="285"/>
    </location>
</feature>
<dbReference type="Pfam" id="PF00107">
    <property type="entry name" value="ADH_zinc_N"/>
    <property type="match status" value="1"/>
</dbReference>
<comment type="cofactor">
    <cofactor evidence="1 5">
        <name>Zn(2+)</name>
        <dbReference type="ChEBI" id="CHEBI:29105"/>
    </cofactor>
</comment>
<comment type="similarity">
    <text evidence="5">Belongs to the zinc-containing alcohol dehydrogenase family.</text>
</comment>
<name>A0A1M7Q1G2_9ACTN</name>
<dbReference type="PROSITE" id="PS00059">
    <property type="entry name" value="ADH_ZINC"/>
    <property type="match status" value="1"/>
</dbReference>
<dbReference type="SUPFAM" id="SSF51735">
    <property type="entry name" value="NAD(P)-binding Rossmann-fold domains"/>
    <property type="match status" value="1"/>
</dbReference>
<dbReference type="InterPro" id="IPR036291">
    <property type="entry name" value="NAD(P)-bd_dom_sf"/>
</dbReference>
<dbReference type="Gene3D" id="3.90.180.10">
    <property type="entry name" value="Medium-chain alcohol dehydrogenases, catalytic domain"/>
    <property type="match status" value="1"/>
</dbReference>
<keyword evidence="9" id="KW-1185">Reference proteome</keyword>
<evidence type="ECO:0000259" key="6">
    <source>
        <dbReference type="Pfam" id="PF00107"/>
    </source>
</evidence>
<dbReference type="AlphaFoldDB" id="A0A1M7Q1G2"/>
<keyword evidence="3 5" id="KW-0862">Zinc</keyword>
<reference evidence="8 9" key="1">
    <citation type="submission" date="2016-11" db="EMBL/GenBank/DDBJ databases">
        <authorList>
            <person name="Jaros S."/>
            <person name="Januszkiewicz K."/>
            <person name="Wedrychowicz H."/>
        </authorList>
    </citation>
    <scope>NUCLEOTIDE SEQUENCE [LARGE SCALE GENOMIC DNA]</scope>
    <source>
        <strain evidence="8 9">DSM 46144</strain>
    </source>
</reference>
<dbReference type="STRING" id="134849.SAMN05443668_10426"/>
<evidence type="ECO:0000256" key="3">
    <source>
        <dbReference type="ARBA" id="ARBA00022833"/>
    </source>
</evidence>
<dbReference type="GO" id="GO:0008270">
    <property type="term" value="F:zinc ion binding"/>
    <property type="evidence" value="ECO:0007669"/>
    <property type="project" value="InterPro"/>
</dbReference>
<keyword evidence="2 5" id="KW-0479">Metal-binding</keyword>
<evidence type="ECO:0000256" key="4">
    <source>
        <dbReference type="ARBA" id="ARBA00023002"/>
    </source>
</evidence>
<dbReference type="InterPro" id="IPR013149">
    <property type="entry name" value="ADH-like_C"/>
</dbReference>
<protein>
    <submittedName>
        <fullName evidence="8">Alcohol dehydrogenase/L-iditol 2-dehydrogenase</fullName>
    </submittedName>
</protein>
<dbReference type="OrthoDB" id="9787435at2"/>
<dbReference type="PANTHER" id="PTHR43401:SF2">
    <property type="entry name" value="L-THREONINE 3-DEHYDROGENASE"/>
    <property type="match status" value="1"/>
</dbReference>
<dbReference type="RefSeq" id="WP_073257386.1">
    <property type="nucleotide sequence ID" value="NZ_FRCS01000004.1"/>
</dbReference>
<dbReference type="Gene3D" id="3.40.50.720">
    <property type="entry name" value="NAD(P)-binding Rossmann-like Domain"/>
    <property type="match status" value="1"/>
</dbReference>
<organism evidence="8 9">
    <name type="scientific">Cryptosporangium aurantiacum</name>
    <dbReference type="NCBI Taxonomy" id="134849"/>
    <lineage>
        <taxon>Bacteria</taxon>
        <taxon>Bacillati</taxon>
        <taxon>Actinomycetota</taxon>
        <taxon>Actinomycetes</taxon>
        <taxon>Cryptosporangiales</taxon>
        <taxon>Cryptosporangiaceae</taxon>
        <taxon>Cryptosporangium</taxon>
    </lineage>
</organism>
<evidence type="ECO:0000313" key="9">
    <source>
        <dbReference type="Proteomes" id="UP000184440"/>
    </source>
</evidence>
<sequence length="328" mass="34498">MRAVTLAAPDRLEVRDDHPEPECGPDDVLVAVWGVGVCGSDLAVVSGRRAVPALPWVIGHEAVGDVVAVGAAVTDRYVGQRIVVEPNFPCLRCESCRAGLTAGCAHRRSLGINEPGVLAERIVVPARFTWPVDADLDPCDALCVEPLAVALSAVDRVGVEPGQRCLVIGAGAQGQLVSLAVRARGGIPVVTDINTERAKLAVELGAEQFARNDERFAVVVETSGAPSTLAEAVSRTAHGGSIALIGQSETPSSVRTFDVVQRRLTLHGCLIYDHPHGFAATLELLRAGDVRPGRLLRRRFPLGDSAAAFRTAAVSPGKSWISIAEGAR</sequence>
<accession>A0A1M7Q1G2</accession>
<evidence type="ECO:0000313" key="8">
    <source>
        <dbReference type="EMBL" id="SHN23957.1"/>
    </source>
</evidence>
<dbReference type="GO" id="GO:0016491">
    <property type="term" value="F:oxidoreductase activity"/>
    <property type="evidence" value="ECO:0007669"/>
    <property type="project" value="UniProtKB-KW"/>
</dbReference>
<dbReference type="InterPro" id="IPR011032">
    <property type="entry name" value="GroES-like_sf"/>
</dbReference>